<evidence type="ECO:0000313" key="1">
    <source>
        <dbReference type="EMBL" id="KAJ0183531.1"/>
    </source>
</evidence>
<proteinExistence type="predicted"/>
<reference evidence="1 2" key="1">
    <citation type="journal article" date="2021" name="Front. Genet.">
        <title>Chromosome-Level Genome Assembly Reveals Significant Gene Expansion in the Toll and IMD Signaling Pathways of Dendrolimus kikuchii.</title>
        <authorList>
            <person name="Zhou J."/>
            <person name="Wu P."/>
            <person name="Xiong Z."/>
            <person name="Liu N."/>
            <person name="Zhao N."/>
            <person name="Ji M."/>
            <person name="Qiu Y."/>
            <person name="Yang B."/>
        </authorList>
    </citation>
    <scope>NUCLEOTIDE SEQUENCE [LARGE SCALE GENOMIC DNA]</scope>
    <source>
        <strain evidence="1">Ann1</strain>
    </source>
</reference>
<sequence length="108" mass="12331">MEQDLIIVVSVFSAAWLLLFIMAIILFVRVASVNKKVTEIQGNGRMRVQKLKMESEMNHAFHNPALVPDEELSKRGYSMYTGNEDVESARAPSERYVRLFCYCGKKVS</sequence>
<comment type="caution">
    <text evidence="1">The sequence shown here is derived from an EMBL/GenBank/DDBJ whole genome shotgun (WGS) entry which is preliminary data.</text>
</comment>
<accession>A0ACC1DI53</accession>
<dbReference type="Proteomes" id="UP000824533">
    <property type="component" value="Linkage Group LG02"/>
</dbReference>
<gene>
    <name evidence="1" type="ORF">K1T71_001507</name>
</gene>
<name>A0ACC1DI53_9NEOP</name>
<evidence type="ECO:0000313" key="2">
    <source>
        <dbReference type="Proteomes" id="UP000824533"/>
    </source>
</evidence>
<organism evidence="1 2">
    <name type="scientific">Dendrolimus kikuchii</name>
    <dbReference type="NCBI Taxonomy" id="765133"/>
    <lineage>
        <taxon>Eukaryota</taxon>
        <taxon>Metazoa</taxon>
        <taxon>Ecdysozoa</taxon>
        <taxon>Arthropoda</taxon>
        <taxon>Hexapoda</taxon>
        <taxon>Insecta</taxon>
        <taxon>Pterygota</taxon>
        <taxon>Neoptera</taxon>
        <taxon>Endopterygota</taxon>
        <taxon>Lepidoptera</taxon>
        <taxon>Glossata</taxon>
        <taxon>Ditrysia</taxon>
        <taxon>Bombycoidea</taxon>
        <taxon>Lasiocampidae</taxon>
        <taxon>Dendrolimus</taxon>
    </lineage>
</organism>
<dbReference type="EMBL" id="CM034388">
    <property type="protein sequence ID" value="KAJ0183531.1"/>
    <property type="molecule type" value="Genomic_DNA"/>
</dbReference>
<keyword evidence="2" id="KW-1185">Reference proteome</keyword>
<protein>
    <submittedName>
        <fullName evidence="1">Uncharacterized protein</fullName>
    </submittedName>
</protein>